<feature type="region of interest" description="Disordered" evidence="6">
    <location>
        <begin position="129"/>
        <end position="155"/>
    </location>
</feature>
<feature type="domain" description="C3H1-type" evidence="7">
    <location>
        <begin position="206"/>
        <end position="234"/>
    </location>
</feature>
<dbReference type="PROSITE" id="PS50103">
    <property type="entry name" value="ZF_C3H1"/>
    <property type="match status" value="2"/>
</dbReference>
<dbReference type="InterPro" id="IPR045877">
    <property type="entry name" value="ZFP36-like"/>
</dbReference>
<reference evidence="8" key="1">
    <citation type="submission" date="2020-12" db="EMBL/GenBank/DDBJ databases">
        <title>Metabolic potential, ecology and presence of endohyphal bacteria is reflected in genomic diversity of Mucoromycotina.</title>
        <authorList>
            <person name="Muszewska A."/>
            <person name="Okrasinska A."/>
            <person name="Steczkiewicz K."/>
            <person name="Drgas O."/>
            <person name="Orlowska M."/>
            <person name="Perlinska-Lenart U."/>
            <person name="Aleksandrzak-Piekarczyk T."/>
            <person name="Szatraj K."/>
            <person name="Zielenkiewicz U."/>
            <person name="Pilsyk S."/>
            <person name="Malc E."/>
            <person name="Mieczkowski P."/>
            <person name="Kruszewska J.S."/>
            <person name="Biernat P."/>
            <person name="Pawlowska J."/>
        </authorList>
    </citation>
    <scope>NUCLEOTIDE SEQUENCE</scope>
    <source>
        <strain evidence="8">WA0000067209</strain>
    </source>
</reference>
<evidence type="ECO:0000313" key="9">
    <source>
        <dbReference type="Proteomes" id="UP000654370"/>
    </source>
</evidence>
<gene>
    <name evidence="8" type="ORF">INT43_005524</name>
</gene>
<evidence type="ECO:0000256" key="2">
    <source>
        <dbReference type="ARBA" id="ARBA00022737"/>
    </source>
</evidence>
<evidence type="ECO:0000256" key="1">
    <source>
        <dbReference type="ARBA" id="ARBA00022723"/>
    </source>
</evidence>
<feature type="compositionally biased region" description="Polar residues" evidence="6">
    <location>
        <begin position="132"/>
        <end position="155"/>
    </location>
</feature>
<dbReference type="InterPro" id="IPR000571">
    <property type="entry name" value="Znf_CCCH"/>
</dbReference>
<dbReference type="SMART" id="SM00356">
    <property type="entry name" value="ZnF_C3H1"/>
    <property type="match status" value="2"/>
</dbReference>
<evidence type="ECO:0000259" key="7">
    <source>
        <dbReference type="PROSITE" id="PS50103"/>
    </source>
</evidence>
<comment type="caution">
    <text evidence="8">The sequence shown here is derived from an EMBL/GenBank/DDBJ whole genome shotgun (WGS) entry which is preliminary data.</text>
</comment>
<feature type="zinc finger region" description="C3H1-type" evidence="5">
    <location>
        <begin position="206"/>
        <end position="234"/>
    </location>
</feature>
<dbReference type="GO" id="GO:0003729">
    <property type="term" value="F:mRNA binding"/>
    <property type="evidence" value="ECO:0007669"/>
    <property type="project" value="InterPro"/>
</dbReference>
<dbReference type="PANTHER" id="PTHR12547:SF18">
    <property type="entry name" value="PROTEIN TIS11"/>
    <property type="match status" value="1"/>
</dbReference>
<evidence type="ECO:0000256" key="4">
    <source>
        <dbReference type="ARBA" id="ARBA00022833"/>
    </source>
</evidence>
<keyword evidence="3 5" id="KW-0863">Zinc-finger</keyword>
<keyword evidence="2" id="KW-0677">Repeat</keyword>
<evidence type="ECO:0000313" key="8">
    <source>
        <dbReference type="EMBL" id="KAG2176290.1"/>
    </source>
</evidence>
<dbReference type="PANTHER" id="PTHR12547">
    <property type="entry name" value="CCCH ZINC FINGER/TIS11-RELATED"/>
    <property type="match status" value="1"/>
</dbReference>
<evidence type="ECO:0000256" key="6">
    <source>
        <dbReference type="SAM" id="MobiDB-lite"/>
    </source>
</evidence>
<dbReference type="OrthoDB" id="410307at2759"/>
<dbReference type="EMBL" id="JAEPQZ010000010">
    <property type="protein sequence ID" value="KAG2176290.1"/>
    <property type="molecule type" value="Genomic_DNA"/>
</dbReference>
<sequence length="425" mass="47367">MKAQTFQSAPINTGFHSLSTLDNPQTMAAASDTVFPHSPLTVRKIGSVESLPANKATNVRNDGSLTRHAQNRTSCHLDLLDARTLTDLTDNALDPVNNSEQHQLFSSLPEGKFISDSMFESPLLKKIKDSKAQTSDQETPGCKNQTASPYNNNNKVCHKTNKDKSVELYKTEWCRNWQELGVCRYGKKCRYAHSAAEMRKIERHPRYKTQICRTYHEKGTCPYGVRCTFIHEQPTNSNLNIYSTEISATRNSSKPPTDVRQSKATQTVVAKTDTADENQSTTLPWLVQSGTNFIGDQPNENIAILPLSQMKNVAHSRSASSTSSCWSPTLPSNIWGHPGFYSEADNTTEFTKRQKRSSSIASTSSLDSSIFAAEETSPKLDQTVIYSQEATNYISPIDDTWSDFTWLSLKSDMLKRPTTCLTVGL</sequence>
<dbReference type="Proteomes" id="UP000654370">
    <property type="component" value="Unassembled WGS sequence"/>
</dbReference>
<evidence type="ECO:0000256" key="3">
    <source>
        <dbReference type="ARBA" id="ARBA00022771"/>
    </source>
</evidence>
<dbReference type="AlphaFoldDB" id="A0A8H7PM63"/>
<keyword evidence="1 5" id="KW-0479">Metal-binding</keyword>
<dbReference type="FunFam" id="4.10.1000.10:FF:000001">
    <property type="entry name" value="zinc finger CCCH domain-containing protein 15-like"/>
    <property type="match status" value="1"/>
</dbReference>
<dbReference type="InterPro" id="IPR036855">
    <property type="entry name" value="Znf_CCCH_sf"/>
</dbReference>
<dbReference type="GO" id="GO:0008270">
    <property type="term" value="F:zinc ion binding"/>
    <property type="evidence" value="ECO:0007669"/>
    <property type="project" value="UniProtKB-KW"/>
</dbReference>
<dbReference type="SUPFAM" id="SSF90229">
    <property type="entry name" value="CCCH zinc finger"/>
    <property type="match status" value="2"/>
</dbReference>
<name>A0A8H7PM63_MORIS</name>
<dbReference type="Gene3D" id="4.10.1000.10">
    <property type="entry name" value="Zinc finger, CCCH-type"/>
    <property type="match status" value="2"/>
</dbReference>
<proteinExistence type="predicted"/>
<accession>A0A8H7PM63</accession>
<organism evidence="8 9">
    <name type="scientific">Mortierella isabellina</name>
    <name type="common">Filamentous fungus</name>
    <name type="synonym">Umbelopsis isabellina</name>
    <dbReference type="NCBI Taxonomy" id="91625"/>
    <lineage>
        <taxon>Eukaryota</taxon>
        <taxon>Fungi</taxon>
        <taxon>Fungi incertae sedis</taxon>
        <taxon>Mucoromycota</taxon>
        <taxon>Mucoromycotina</taxon>
        <taxon>Umbelopsidomycetes</taxon>
        <taxon>Umbelopsidales</taxon>
        <taxon>Umbelopsidaceae</taxon>
        <taxon>Umbelopsis</taxon>
    </lineage>
</organism>
<feature type="domain" description="C3H1-type" evidence="7">
    <location>
        <begin position="168"/>
        <end position="196"/>
    </location>
</feature>
<dbReference type="FunFam" id="4.10.1000.10:FF:000002">
    <property type="entry name" value="Zinc finger protein 36, C3H1 type-like 1"/>
    <property type="match status" value="1"/>
</dbReference>
<protein>
    <recommendedName>
        <fullName evidence="7">C3H1-type domain-containing protein</fullName>
    </recommendedName>
</protein>
<keyword evidence="9" id="KW-1185">Reference proteome</keyword>
<evidence type="ECO:0000256" key="5">
    <source>
        <dbReference type="PROSITE-ProRule" id="PRU00723"/>
    </source>
</evidence>
<feature type="zinc finger region" description="C3H1-type" evidence="5">
    <location>
        <begin position="168"/>
        <end position="196"/>
    </location>
</feature>
<keyword evidence="4 5" id="KW-0862">Zinc</keyword>
<dbReference type="Pfam" id="PF00642">
    <property type="entry name" value="zf-CCCH"/>
    <property type="match status" value="2"/>
</dbReference>
<feature type="region of interest" description="Disordered" evidence="6">
    <location>
        <begin position="249"/>
        <end position="275"/>
    </location>
</feature>